<dbReference type="KEGG" id="aly:9298983"/>
<name>D7MWB5_ARALL</name>
<accession>D7MWB5</accession>
<evidence type="ECO:0000313" key="2">
    <source>
        <dbReference type="Proteomes" id="UP000008694"/>
    </source>
</evidence>
<dbReference type="Gramene" id="Al_scaffold_0092_4">
    <property type="protein sequence ID" value="Al_scaffold_0092_4"/>
    <property type="gene ID" value="Al_scaffold_0092_4"/>
</dbReference>
<dbReference type="SUPFAM" id="SSF48452">
    <property type="entry name" value="TPR-like"/>
    <property type="match status" value="1"/>
</dbReference>
<dbReference type="Gene3D" id="1.25.40.10">
    <property type="entry name" value="Tetratricopeptide repeat domain"/>
    <property type="match status" value="1"/>
</dbReference>
<dbReference type="InterPro" id="IPR011990">
    <property type="entry name" value="TPR-like_helical_dom_sf"/>
</dbReference>
<protein>
    <submittedName>
        <fullName evidence="1">Predicted protein</fullName>
    </submittedName>
</protein>
<dbReference type="OrthoDB" id="308440at2759"/>
<dbReference type="eggNOG" id="KOG1174">
    <property type="taxonomic scope" value="Eukaryota"/>
</dbReference>
<reference evidence="2" key="1">
    <citation type="journal article" date="2011" name="Nat. Genet.">
        <title>The Arabidopsis lyrata genome sequence and the basis of rapid genome size change.</title>
        <authorList>
            <person name="Hu T.T."/>
            <person name="Pattyn P."/>
            <person name="Bakker E.G."/>
            <person name="Cao J."/>
            <person name="Cheng J.-F."/>
            <person name="Clark R.M."/>
            <person name="Fahlgren N."/>
            <person name="Fawcett J.A."/>
            <person name="Grimwood J."/>
            <person name="Gundlach H."/>
            <person name="Haberer G."/>
            <person name="Hollister J.D."/>
            <person name="Ossowski S."/>
            <person name="Ottilar R.P."/>
            <person name="Salamov A.A."/>
            <person name="Schneeberger K."/>
            <person name="Spannagl M."/>
            <person name="Wang X."/>
            <person name="Yang L."/>
            <person name="Nasrallah M.E."/>
            <person name="Bergelson J."/>
            <person name="Carrington J.C."/>
            <person name="Gaut B.S."/>
            <person name="Schmutz J."/>
            <person name="Mayer K.F.X."/>
            <person name="Van de Peer Y."/>
            <person name="Grigoriev I.V."/>
            <person name="Nordborg M."/>
            <person name="Weigel D."/>
            <person name="Guo Y.-L."/>
        </authorList>
    </citation>
    <scope>NUCLEOTIDE SEQUENCE [LARGE SCALE GENOMIC DNA]</scope>
    <source>
        <strain evidence="2">cv. MN47</strain>
    </source>
</reference>
<gene>
    <name evidence="1" type="ORF">ARALYDRAFT_655316</name>
</gene>
<proteinExistence type="predicted"/>
<dbReference type="EMBL" id="GL348785">
    <property type="protein sequence ID" value="EFH39169.1"/>
    <property type="molecule type" value="Genomic_DNA"/>
</dbReference>
<sequence>MEVPKDQIANLIEHGLYDSAEMLGCFLVSSSTVSAETSPQLKAENLILLGDALFHQREHRRAIHTYKQALHHYTRIPKQSSGISRSSLSLSTRSSVNASSISAINENEVRFKIASSHFALNETKAAIAEV</sequence>
<dbReference type="Proteomes" id="UP000008694">
    <property type="component" value="Unassembled WGS sequence"/>
</dbReference>
<dbReference type="HOGENOM" id="CLU_1941004_0_0_1"/>
<keyword evidence="2" id="KW-1185">Reference proteome</keyword>
<dbReference type="STRING" id="81972.D7MWB5"/>
<evidence type="ECO:0000313" key="1">
    <source>
        <dbReference type="EMBL" id="EFH39169.1"/>
    </source>
</evidence>
<organism evidence="2">
    <name type="scientific">Arabidopsis lyrata subsp. lyrata</name>
    <name type="common">Lyre-leaved rock-cress</name>
    <dbReference type="NCBI Taxonomy" id="81972"/>
    <lineage>
        <taxon>Eukaryota</taxon>
        <taxon>Viridiplantae</taxon>
        <taxon>Streptophyta</taxon>
        <taxon>Embryophyta</taxon>
        <taxon>Tracheophyta</taxon>
        <taxon>Spermatophyta</taxon>
        <taxon>Magnoliopsida</taxon>
        <taxon>eudicotyledons</taxon>
        <taxon>Gunneridae</taxon>
        <taxon>Pentapetalae</taxon>
        <taxon>rosids</taxon>
        <taxon>malvids</taxon>
        <taxon>Brassicales</taxon>
        <taxon>Brassicaceae</taxon>
        <taxon>Camelineae</taxon>
        <taxon>Arabidopsis</taxon>
    </lineage>
</organism>
<dbReference type="AlphaFoldDB" id="D7MWB5"/>